<organism evidence="5 6">
    <name type="scientific">Kribbella pratensis</name>
    <dbReference type="NCBI Taxonomy" id="2512112"/>
    <lineage>
        <taxon>Bacteria</taxon>
        <taxon>Bacillati</taxon>
        <taxon>Actinomycetota</taxon>
        <taxon>Actinomycetes</taxon>
        <taxon>Propionibacteriales</taxon>
        <taxon>Kribbellaceae</taxon>
        <taxon>Kribbella</taxon>
    </lineage>
</organism>
<name>A0A4R8BSK4_9ACTN</name>
<dbReference type="SMART" id="SM00347">
    <property type="entry name" value="HTH_MARR"/>
    <property type="match status" value="1"/>
</dbReference>
<dbReference type="Proteomes" id="UP000295146">
    <property type="component" value="Unassembled WGS sequence"/>
</dbReference>
<evidence type="ECO:0000256" key="2">
    <source>
        <dbReference type="ARBA" id="ARBA00023125"/>
    </source>
</evidence>
<feature type="domain" description="HTH marR-type" evidence="4">
    <location>
        <begin position="8"/>
        <end position="136"/>
    </location>
</feature>
<keyword evidence="1" id="KW-0805">Transcription regulation</keyword>
<dbReference type="PANTHER" id="PTHR39515">
    <property type="entry name" value="CONSERVED PROTEIN"/>
    <property type="match status" value="1"/>
</dbReference>
<dbReference type="GO" id="GO:0003677">
    <property type="term" value="F:DNA binding"/>
    <property type="evidence" value="ECO:0007669"/>
    <property type="project" value="UniProtKB-KW"/>
</dbReference>
<dbReference type="InterPro" id="IPR000835">
    <property type="entry name" value="HTH_MarR-typ"/>
</dbReference>
<dbReference type="PROSITE" id="PS01117">
    <property type="entry name" value="HTH_MARR_1"/>
    <property type="match status" value="1"/>
</dbReference>
<keyword evidence="3" id="KW-0804">Transcription</keyword>
<dbReference type="InterPro" id="IPR036390">
    <property type="entry name" value="WH_DNA-bd_sf"/>
</dbReference>
<dbReference type="RefSeq" id="WP_134110259.1">
    <property type="nucleotide sequence ID" value="NZ_SODP01000004.1"/>
</dbReference>
<dbReference type="PANTHER" id="PTHR39515:SF2">
    <property type="entry name" value="HTH-TYPE TRANSCRIPTIONAL REGULATOR RV0880"/>
    <property type="match status" value="1"/>
</dbReference>
<reference evidence="5 6" key="1">
    <citation type="submission" date="2019-03" db="EMBL/GenBank/DDBJ databases">
        <title>Genomic Encyclopedia of Type Strains, Phase III (KMG-III): the genomes of soil and plant-associated and newly described type strains.</title>
        <authorList>
            <person name="Whitman W."/>
        </authorList>
    </citation>
    <scope>NUCLEOTIDE SEQUENCE [LARGE SCALE GENOMIC DNA]</scope>
    <source>
        <strain evidence="5 6">VKM Ac-2573</strain>
    </source>
</reference>
<evidence type="ECO:0000256" key="3">
    <source>
        <dbReference type="ARBA" id="ARBA00023163"/>
    </source>
</evidence>
<dbReference type="GO" id="GO:0003700">
    <property type="term" value="F:DNA-binding transcription factor activity"/>
    <property type="evidence" value="ECO:0007669"/>
    <property type="project" value="InterPro"/>
</dbReference>
<keyword evidence="2 5" id="KW-0238">DNA-binding</keyword>
<evidence type="ECO:0000313" key="5">
    <source>
        <dbReference type="EMBL" id="TDW60776.1"/>
    </source>
</evidence>
<dbReference type="PROSITE" id="PS50995">
    <property type="entry name" value="HTH_MARR_2"/>
    <property type="match status" value="1"/>
</dbReference>
<dbReference type="AlphaFoldDB" id="A0A4R8BSK4"/>
<proteinExistence type="predicted"/>
<dbReference type="Gene3D" id="1.10.10.10">
    <property type="entry name" value="Winged helix-like DNA-binding domain superfamily/Winged helix DNA-binding domain"/>
    <property type="match status" value="1"/>
</dbReference>
<gene>
    <name evidence="5" type="ORF">EV653_7333</name>
</gene>
<dbReference type="InterPro" id="IPR023187">
    <property type="entry name" value="Tscrpt_reg_MarR-type_CS"/>
</dbReference>
<sequence>MSSTDVAAHEIRTSLFRLVRRLRQERPEGELSYSQFNVLGWLEREGAMTNADLAAAERVTPQTMMRATTDLVASGFISRADNPADRRQVLLEITPAGATLVREDRRRRDTFLAKAMDATLTPTEQELLHLAARLMDQLSEVVE</sequence>
<dbReference type="InterPro" id="IPR052526">
    <property type="entry name" value="HTH-type_Bedaq_tolerance"/>
</dbReference>
<dbReference type="SUPFAM" id="SSF46785">
    <property type="entry name" value="Winged helix' DNA-binding domain"/>
    <property type="match status" value="1"/>
</dbReference>
<dbReference type="Pfam" id="PF01047">
    <property type="entry name" value="MarR"/>
    <property type="match status" value="1"/>
</dbReference>
<keyword evidence="6" id="KW-1185">Reference proteome</keyword>
<dbReference type="EMBL" id="SODP01000004">
    <property type="protein sequence ID" value="TDW60776.1"/>
    <property type="molecule type" value="Genomic_DNA"/>
</dbReference>
<evidence type="ECO:0000256" key="1">
    <source>
        <dbReference type="ARBA" id="ARBA00023015"/>
    </source>
</evidence>
<accession>A0A4R8BSK4</accession>
<dbReference type="InterPro" id="IPR036388">
    <property type="entry name" value="WH-like_DNA-bd_sf"/>
</dbReference>
<evidence type="ECO:0000259" key="4">
    <source>
        <dbReference type="PROSITE" id="PS50995"/>
    </source>
</evidence>
<dbReference type="Gene3D" id="1.10.287.100">
    <property type="match status" value="1"/>
</dbReference>
<evidence type="ECO:0000313" key="6">
    <source>
        <dbReference type="Proteomes" id="UP000295146"/>
    </source>
</evidence>
<protein>
    <submittedName>
        <fullName evidence="5">DNA-binding MarR family transcriptional regulator</fullName>
    </submittedName>
</protein>
<comment type="caution">
    <text evidence="5">The sequence shown here is derived from an EMBL/GenBank/DDBJ whole genome shotgun (WGS) entry which is preliminary data.</text>
</comment>
<dbReference type="OrthoDB" id="9804055at2"/>